<evidence type="ECO:0000313" key="3">
    <source>
        <dbReference type="Proteomes" id="UP001223547"/>
    </source>
</evidence>
<keyword evidence="1" id="KW-0472">Membrane</keyword>
<dbReference type="Proteomes" id="UP001223547">
    <property type="component" value="Unassembled WGS sequence"/>
</dbReference>
<comment type="caution">
    <text evidence="2">The sequence shown here is derived from an EMBL/GenBank/DDBJ whole genome shotgun (WGS) entry which is preliminary data.</text>
</comment>
<keyword evidence="1" id="KW-1133">Transmembrane helix</keyword>
<evidence type="ECO:0000256" key="1">
    <source>
        <dbReference type="SAM" id="Phobius"/>
    </source>
</evidence>
<dbReference type="EMBL" id="JASSQD010000004">
    <property type="protein sequence ID" value="MDK9559610.1"/>
    <property type="molecule type" value="Genomic_DNA"/>
</dbReference>
<gene>
    <name evidence="2" type="ORF">QQF73_18385</name>
</gene>
<reference evidence="2 3" key="1">
    <citation type="submission" date="2023-05" db="EMBL/GenBank/DDBJ databases">
        <title>Marinobacter albus sp. nov., a marine bacterium isolated from sand in a coastal intertidal zone of huludao.</title>
        <authorList>
            <person name="Deng T."/>
        </authorList>
    </citation>
    <scope>NUCLEOTIDE SEQUENCE [LARGE SCALE GENOMIC DNA]</scope>
    <source>
        <strain evidence="2 3">M216</strain>
    </source>
</reference>
<name>A0ABT7HIE2_9GAMM</name>
<organism evidence="2 3">
    <name type="scientific">Marinobacter albus</name>
    <dbReference type="NCBI Taxonomy" id="3030833"/>
    <lineage>
        <taxon>Bacteria</taxon>
        <taxon>Pseudomonadati</taxon>
        <taxon>Pseudomonadota</taxon>
        <taxon>Gammaproteobacteria</taxon>
        <taxon>Pseudomonadales</taxon>
        <taxon>Marinobacteraceae</taxon>
        <taxon>Marinobacter</taxon>
    </lineage>
</organism>
<sequence length="190" mass="21115">MQAQERSDADSLALARTFRFGVSVLVVAALVWYLLGALERETRKAEEQAANMVMNQLRAALVIKGAEVMLSRHGRLEDQEGLNPFDLVKHRWSNYSGACQKPASEPGTWCFWRDESRGATGGWLIFTPNQPITLNGRRAPVGEPLAWSVTTDYADRNENGEREHQERLTGLKLAPVSLTGEAVRVQDAGH</sequence>
<dbReference type="RefSeq" id="WP_219868724.1">
    <property type="nucleotide sequence ID" value="NZ_JASSQD010000004.1"/>
</dbReference>
<feature type="transmembrane region" description="Helical" evidence="1">
    <location>
        <begin position="20"/>
        <end position="38"/>
    </location>
</feature>
<keyword evidence="1" id="KW-0812">Transmembrane</keyword>
<protein>
    <submittedName>
        <fullName evidence="2">Uncharacterized protein</fullName>
    </submittedName>
</protein>
<accession>A0ABT7HIE2</accession>
<proteinExistence type="predicted"/>
<evidence type="ECO:0000313" key="2">
    <source>
        <dbReference type="EMBL" id="MDK9559610.1"/>
    </source>
</evidence>
<keyword evidence="3" id="KW-1185">Reference proteome</keyword>